<organism evidence="2 3">
    <name type="scientific">Muriicola jejuensis</name>
    <dbReference type="NCBI Taxonomy" id="504488"/>
    <lineage>
        <taxon>Bacteria</taxon>
        <taxon>Pseudomonadati</taxon>
        <taxon>Bacteroidota</taxon>
        <taxon>Flavobacteriia</taxon>
        <taxon>Flavobacteriales</taxon>
        <taxon>Flavobacteriaceae</taxon>
        <taxon>Muriicola</taxon>
    </lineage>
</organism>
<gene>
    <name evidence="2" type="ORF">GWK09_06435</name>
</gene>
<accession>A0A6P0UAA4</accession>
<reference evidence="2 3" key="1">
    <citation type="submission" date="2020-01" db="EMBL/GenBank/DDBJ databases">
        <title>Muriicola jejuensis KCTC 22299.</title>
        <authorList>
            <person name="Wang G."/>
        </authorList>
    </citation>
    <scope>NUCLEOTIDE SEQUENCE [LARGE SCALE GENOMIC DNA]</scope>
    <source>
        <strain evidence="2 3">KCTC 22299</strain>
    </source>
</reference>
<dbReference type="CDD" id="cd05379">
    <property type="entry name" value="CAP_bacterial"/>
    <property type="match status" value="1"/>
</dbReference>
<dbReference type="SUPFAM" id="SSF55797">
    <property type="entry name" value="PR-1-like"/>
    <property type="match status" value="1"/>
</dbReference>
<dbReference type="Pfam" id="PF00188">
    <property type="entry name" value="CAP"/>
    <property type="match status" value="1"/>
</dbReference>
<evidence type="ECO:0000313" key="3">
    <source>
        <dbReference type="Proteomes" id="UP000468443"/>
    </source>
</evidence>
<dbReference type="AlphaFoldDB" id="A0A6P0UAA4"/>
<name>A0A6P0UAA4_9FLAO</name>
<comment type="caution">
    <text evidence="2">The sequence shown here is derived from an EMBL/GenBank/DDBJ whole genome shotgun (WGS) entry which is preliminary data.</text>
</comment>
<dbReference type="PANTHER" id="PTHR31157">
    <property type="entry name" value="SCP DOMAIN-CONTAINING PROTEIN"/>
    <property type="match status" value="1"/>
</dbReference>
<dbReference type="Gene3D" id="3.40.33.10">
    <property type="entry name" value="CAP"/>
    <property type="match status" value="1"/>
</dbReference>
<feature type="domain" description="SCP" evidence="1">
    <location>
        <begin position="45"/>
        <end position="156"/>
    </location>
</feature>
<dbReference type="Proteomes" id="UP000468443">
    <property type="component" value="Unassembled WGS sequence"/>
</dbReference>
<dbReference type="PROSITE" id="PS51257">
    <property type="entry name" value="PROKAR_LIPOPROTEIN"/>
    <property type="match status" value="1"/>
</dbReference>
<evidence type="ECO:0000259" key="1">
    <source>
        <dbReference type="Pfam" id="PF00188"/>
    </source>
</evidence>
<dbReference type="InterPro" id="IPR035940">
    <property type="entry name" value="CAP_sf"/>
</dbReference>
<protein>
    <submittedName>
        <fullName evidence="2">CAP domain-containing protein</fullName>
    </submittedName>
</protein>
<evidence type="ECO:0000313" key="2">
    <source>
        <dbReference type="EMBL" id="NER10145.1"/>
    </source>
</evidence>
<dbReference type="InterPro" id="IPR014044">
    <property type="entry name" value="CAP_dom"/>
</dbReference>
<proteinExistence type="predicted"/>
<dbReference type="RefSeq" id="WP_163692164.1">
    <property type="nucleotide sequence ID" value="NZ_FXTW01000001.1"/>
</dbReference>
<sequence length="158" mass="17578">MRRSLPVFFWAIVLLFGVSCSKESLDEPVIPVALNAVEVEQELLYIVNEHRVSLGAQPLQFSELAYDYANQHTDYMVAKGTISHDNFSARASKIAAEANAKEIAENVAMDYPTAAAAFQGWLQSPNHKGTMEADYTFTAISVKRGSDGTLFYTQIFYK</sequence>
<keyword evidence="3" id="KW-1185">Reference proteome</keyword>
<dbReference type="PANTHER" id="PTHR31157:SF1">
    <property type="entry name" value="SCP DOMAIN-CONTAINING PROTEIN"/>
    <property type="match status" value="1"/>
</dbReference>
<dbReference type="EMBL" id="JAABOP010000001">
    <property type="protein sequence ID" value="NER10145.1"/>
    <property type="molecule type" value="Genomic_DNA"/>
</dbReference>